<sequence>MLNPTFSRRLLLLHAIEHHEKASVPELMKSLGWPRRTLQDIIKALPGLGVDLEFVEDGVRHNDGHYRVTNWGPIDKQWVAEHKASLEAAVQG</sequence>
<evidence type="ECO:0000313" key="2">
    <source>
        <dbReference type="Proteomes" id="UP000305675"/>
    </source>
</evidence>
<dbReference type="Pfam" id="PF09904">
    <property type="entry name" value="HTH_43"/>
    <property type="match status" value="1"/>
</dbReference>
<dbReference type="InterPro" id="IPR036388">
    <property type="entry name" value="WH-like_DNA-bd_sf"/>
</dbReference>
<gene>
    <name evidence="1" type="ORF">FCL42_17970</name>
</gene>
<keyword evidence="2" id="KW-1185">Reference proteome</keyword>
<dbReference type="InterPro" id="IPR017162">
    <property type="entry name" value="UCP037266"/>
</dbReference>
<evidence type="ECO:0000313" key="1">
    <source>
        <dbReference type="EMBL" id="TKB50884.1"/>
    </source>
</evidence>
<dbReference type="AlphaFoldDB" id="A0A4U1BHK8"/>
<accession>A0A4U1BHK8</accession>
<dbReference type="PIRSF" id="PIRSF037266">
    <property type="entry name" value="UCP037266"/>
    <property type="match status" value="1"/>
</dbReference>
<dbReference type="Proteomes" id="UP000305675">
    <property type="component" value="Unassembled WGS sequence"/>
</dbReference>
<dbReference type="SUPFAM" id="SSF46785">
    <property type="entry name" value="Winged helix' DNA-binding domain"/>
    <property type="match status" value="1"/>
</dbReference>
<proteinExistence type="predicted"/>
<organism evidence="1 2">
    <name type="scientific">Ferrimonas aestuarii</name>
    <dbReference type="NCBI Taxonomy" id="2569539"/>
    <lineage>
        <taxon>Bacteria</taxon>
        <taxon>Pseudomonadati</taxon>
        <taxon>Pseudomonadota</taxon>
        <taxon>Gammaproteobacteria</taxon>
        <taxon>Alteromonadales</taxon>
        <taxon>Ferrimonadaceae</taxon>
        <taxon>Ferrimonas</taxon>
    </lineage>
</organism>
<dbReference type="InterPro" id="IPR036390">
    <property type="entry name" value="WH_DNA-bd_sf"/>
</dbReference>
<dbReference type="OrthoDB" id="5735527at2"/>
<name>A0A4U1BHK8_9GAMM</name>
<protein>
    <recommendedName>
        <fullName evidence="3">Helix-turn-helix domain-containing protein</fullName>
    </recommendedName>
</protein>
<comment type="caution">
    <text evidence="1">The sequence shown here is derived from an EMBL/GenBank/DDBJ whole genome shotgun (WGS) entry which is preliminary data.</text>
</comment>
<reference evidence="1 2" key="1">
    <citation type="submission" date="2019-04" db="EMBL/GenBank/DDBJ databases">
        <authorList>
            <person name="Hwang J.C."/>
        </authorList>
    </citation>
    <scope>NUCLEOTIDE SEQUENCE [LARGE SCALE GENOMIC DNA]</scope>
    <source>
        <strain evidence="1 2">IMCC35002</strain>
    </source>
</reference>
<dbReference type="RefSeq" id="WP_136864818.1">
    <property type="nucleotide sequence ID" value="NZ_SWCJ01000019.1"/>
</dbReference>
<dbReference type="EMBL" id="SWCJ01000019">
    <property type="protein sequence ID" value="TKB50884.1"/>
    <property type="molecule type" value="Genomic_DNA"/>
</dbReference>
<evidence type="ECO:0008006" key="3">
    <source>
        <dbReference type="Google" id="ProtNLM"/>
    </source>
</evidence>
<dbReference type="Gene3D" id="1.10.10.10">
    <property type="entry name" value="Winged helix-like DNA-binding domain superfamily/Winged helix DNA-binding domain"/>
    <property type="match status" value="1"/>
</dbReference>